<dbReference type="EMBL" id="CAQQ02374091">
    <property type="status" value="NOT_ANNOTATED_CDS"/>
    <property type="molecule type" value="Genomic_DNA"/>
</dbReference>
<evidence type="ECO:0000313" key="2">
    <source>
        <dbReference type="EnsemblMetazoa" id="MESCA010301-PA"/>
    </source>
</evidence>
<feature type="compositionally biased region" description="Polar residues" evidence="1">
    <location>
        <begin position="158"/>
        <end position="167"/>
    </location>
</feature>
<proteinExistence type="predicted"/>
<evidence type="ECO:0000256" key="1">
    <source>
        <dbReference type="SAM" id="MobiDB-lite"/>
    </source>
</evidence>
<evidence type="ECO:0000313" key="3">
    <source>
        <dbReference type="Proteomes" id="UP000015102"/>
    </source>
</evidence>
<keyword evidence="3" id="KW-1185">Reference proteome</keyword>
<dbReference type="STRING" id="36166.T1H268"/>
<protein>
    <submittedName>
        <fullName evidence="2">Uncharacterized protein</fullName>
    </submittedName>
</protein>
<dbReference type="HOGENOM" id="CLU_740312_0_0_1"/>
<dbReference type="Proteomes" id="UP000015102">
    <property type="component" value="Unassembled WGS sequence"/>
</dbReference>
<reference evidence="3" key="1">
    <citation type="submission" date="2013-02" db="EMBL/GenBank/DDBJ databases">
        <authorList>
            <person name="Hughes D."/>
        </authorList>
    </citation>
    <scope>NUCLEOTIDE SEQUENCE</scope>
    <source>
        <strain>Durham</strain>
        <strain evidence="3">NC isolate 2 -- Noor lab</strain>
    </source>
</reference>
<reference evidence="2" key="2">
    <citation type="submission" date="2015-06" db="UniProtKB">
        <authorList>
            <consortium name="EnsemblMetazoa"/>
        </authorList>
    </citation>
    <scope>IDENTIFICATION</scope>
</reference>
<feature type="region of interest" description="Disordered" evidence="1">
    <location>
        <begin position="147"/>
        <end position="169"/>
    </location>
</feature>
<organism evidence="2 3">
    <name type="scientific">Megaselia scalaris</name>
    <name type="common">Humpbacked fly</name>
    <name type="synonym">Phora scalaris</name>
    <dbReference type="NCBI Taxonomy" id="36166"/>
    <lineage>
        <taxon>Eukaryota</taxon>
        <taxon>Metazoa</taxon>
        <taxon>Ecdysozoa</taxon>
        <taxon>Arthropoda</taxon>
        <taxon>Hexapoda</taxon>
        <taxon>Insecta</taxon>
        <taxon>Pterygota</taxon>
        <taxon>Neoptera</taxon>
        <taxon>Endopterygota</taxon>
        <taxon>Diptera</taxon>
        <taxon>Brachycera</taxon>
        <taxon>Muscomorpha</taxon>
        <taxon>Platypezoidea</taxon>
        <taxon>Phoridae</taxon>
        <taxon>Megaseliini</taxon>
        <taxon>Megaselia</taxon>
    </lineage>
</organism>
<dbReference type="EnsemblMetazoa" id="MESCA010301-RA">
    <property type="protein sequence ID" value="MESCA010301-PA"/>
    <property type="gene ID" value="MESCA010301"/>
</dbReference>
<accession>T1H268</accession>
<dbReference type="AlphaFoldDB" id="T1H268"/>
<sequence>MEDQVDLSSDSIGGSNEFISDSVSSLKNISSISNSSLRRSIDINTTMPYNKGKLVRTTSTPLPSDVFLTNQKVQTQYHYQSTEQLSSISNSANESINQSTNQIYTPSCSKIQRYQKARPRTLKPPVTPLRHVMSKSIQKAIAEHGNIYSPSKPRHFNRSGSLGSSSPVDLRMSPVIRRTQSEIIESSQLDSISEYSSQDSLATHKSLNIKKQSESIRVVRMRRTSISQCSNPSVYKTCESVEIITETSETSENLNLHSTAITPRIPKSSSVKMINFFENSDSQSVSSPANESNINDDVFYTPKSSPKNKKVSRFAGRIDSKKDENGVLSDLKILKRNLKKENLCGLWSVRSWATKVETQIHLKMKKMSILGIRS</sequence>
<name>T1H268_MEGSC</name>